<organism evidence="4 5">
    <name type="scientific">Candidatus Gottesmanbacteria bacterium GW2011_GWA2_47_9</name>
    <dbReference type="NCBI Taxonomy" id="1618445"/>
    <lineage>
        <taxon>Bacteria</taxon>
        <taxon>Candidatus Gottesmaniibacteriota</taxon>
    </lineage>
</organism>
<dbReference type="Pfam" id="PF13649">
    <property type="entry name" value="Methyltransf_25"/>
    <property type="match status" value="1"/>
</dbReference>
<feature type="domain" description="Methyltransferase" evidence="3">
    <location>
        <begin position="19"/>
        <end position="106"/>
    </location>
</feature>
<sequence>MRSPYRYVRAATKNGESLLSLCCGIGLELWGVKSAHVIAVDTVAQYLAEVHTRCPQAKTVCSDALTYVKGQPDNSVDVISLLDGIEHMGKDVGTELIGEMKRVCRKKMLLFTPEGYVRNEPHDAWGIAGADGYQIHKSGWTIDELQALGFTLISRQLGITQHGEPYHALMLAYEKTTGFSIIVPLDPDRLALFTHTKRAYDAMQEKKEFIIPTRHELEVRRYLDEHLLSRDVRIIPYAVEVGFNCSKALNIGVRHASYPSLIITSPEVLPVTPVLSQLTAVIGMNVVCQVWDEDEYGNVVKSLVNTGYKSETPGMYFLAMFNKADIEKINGWDEEFMKGYAYEDDDFGARWVRAGIPFTVRDDICGRHQYHPRIVTVHGGTVRNRWRYNRNTTKGIIKCRNGLAKL</sequence>
<dbReference type="InterPro" id="IPR041698">
    <property type="entry name" value="Methyltransf_25"/>
</dbReference>
<accession>A0A0G1WCS7</accession>
<dbReference type="InterPro" id="IPR029063">
    <property type="entry name" value="SAM-dependent_MTases_sf"/>
</dbReference>
<evidence type="ECO:0000256" key="1">
    <source>
        <dbReference type="ARBA" id="ARBA00022679"/>
    </source>
</evidence>
<dbReference type="InterPro" id="IPR027791">
    <property type="entry name" value="Galactosyl_T_C"/>
</dbReference>
<keyword evidence="1" id="KW-0808">Transferase</keyword>
<evidence type="ECO:0008006" key="6">
    <source>
        <dbReference type="Google" id="ProtNLM"/>
    </source>
</evidence>
<dbReference type="SUPFAM" id="SSF53335">
    <property type="entry name" value="S-adenosyl-L-methionine-dependent methyltransferases"/>
    <property type="match status" value="1"/>
</dbReference>
<dbReference type="AlphaFoldDB" id="A0A0G1WCS7"/>
<dbReference type="Proteomes" id="UP000034739">
    <property type="component" value="Unassembled WGS sequence"/>
</dbReference>
<dbReference type="Pfam" id="PF02709">
    <property type="entry name" value="Glyco_transf_7C"/>
    <property type="match status" value="1"/>
</dbReference>
<dbReference type="GO" id="GO:0016740">
    <property type="term" value="F:transferase activity"/>
    <property type="evidence" value="ECO:0007669"/>
    <property type="project" value="UniProtKB-KW"/>
</dbReference>
<protein>
    <recommendedName>
        <fullName evidence="6">Methyltransferase type 11 domain-containing protein</fullName>
    </recommendedName>
</protein>
<dbReference type="Gene3D" id="3.90.550.10">
    <property type="entry name" value="Spore Coat Polysaccharide Biosynthesis Protein SpsA, Chain A"/>
    <property type="match status" value="1"/>
</dbReference>
<reference evidence="4 5" key="1">
    <citation type="journal article" date="2015" name="Nature">
        <title>rRNA introns, odd ribosomes, and small enigmatic genomes across a large radiation of phyla.</title>
        <authorList>
            <person name="Brown C.T."/>
            <person name="Hug L.A."/>
            <person name="Thomas B.C."/>
            <person name="Sharon I."/>
            <person name="Castelle C.J."/>
            <person name="Singh A."/>
            <person name="Wilkins M.J."/>
            <person name="Williams K.H."/>
            <person name="Banfield J.F."/>
        </authorList>
    </citation>
    <scope>NUCLEOTIDE SEQUENCE [LARGE SCALE GENOMIC DNA]</scope>
</reference>
<gene>
    <name evidence="4" type="ORF">UY16_C0013G0028</name>
</gene>
<evidence type="ECO:0000313" key="4">
    <source>
        <dbReference type="EMBL" id="KKU88118.1"/>
    </source>
</evidence>
<evidence type="ECO:0000313" key="5">
    <source>
        <dbReference type="Proteomes" id="UP000034739"/>
    </source>
</evidence>
<evidence type="ECO:0000259" key="3">
    <source>
        <dbReference type="Pfam" id="PF13649"/>
    </source>
</evidence>
<dbReference type="SUPFAM" id="SSF53448">
    <property type="entry name" value="Nucleotide-diphospho-sugar transferases"/>
    <property type="match status" value="1"/>
</dbReference>
<proteinExistence type="predicted"/>
<dbReference type="Gene3D" id="3.40.50.150">
    <property type="entry name" value="Vaccinia Virus protein VP39"/>
    <property type="match status" value="1"/>
</dbReference>
<feature type="domain" description="Galactosyltransferase C-terminal" evidence="2">
    <location>
        <begin position="319"/>
        <end position="360"/>
    </location>
</feature>
<comment type="caution">
    <text evidence="4">The sequence shown here is derived from an EMBL/GenBank/DDBJ whole genome shotgun (WGS) entry which is preliminary data.</text>
</comment>
<dbReference type="EMBL" id="LCOY01000013">
    <property type="protein sequence ID" value="KKU88118.1"/>
    <property type="molecule type" value="Genomic_DNA"/>
</dbReference>
<evidence type="ECO:0000259" key="2">
    <source>
        <dbReference type="Pfam" id="PF02709"/>
    </source>
</evidence>
<dbReference type="InterPro" id="IPR029044">
    <property type="entry name" value="Nucleotide-diphossugar_trans"/>
</dbReference>
<name>A0A0G1WCS7_9BACT</name>